<comment type="caution">
    <text evidence="3">The sequence shown here is derived from an EMBL/GenBank/DDBJ whole genome shotgun (WGS) entry which is preliminary data.</text>
</comment>
<feature type="non-terminal residue" evidence="3">
    <location>
        <position position="453"/>
    </location>
</feature>
<feature type="non-terminal residue" evidence="3">
    <location>
        <position position="1"/>
    </location>
</feature>
<keyword evidence="1" id="KW-0611">Plant defense</keyword>
<accession>A0AAD5GS25</accession>
<feature type="domain" description="Disease resistance protein At4g27190-like leucine-rich repeats" evidence="2">
    <location>
        <begin position="324"/>
        <end position="452"/>
    </location>
</feature>
<dbReference type="InterPro" id="IPR057135">
    <property type="entry name" value="At4g27190-like_LRR"/>
</dbReference>
<dbReference type="InterPro" id="IPR050905">
    <property type="entry name" value="Plant_NBS-LRR"/>
</dbReference>
<dbReference type="Proteomes" id="UP001206925">
    <property type="component" value="Unassembled WGS sequence"/>
</dbReference>
<proteinExistence type="predicted"/>
<sequence>NLRPQISLLILMDGYEFFKFPEDMHKRMKKLEVVSYENMGILRHPVIFEHSTTLRTLCLRSCSLMDDISFLGSLCNLETLSLADCNIRRLPSAIGKLRKLKSLDLTGCVDLHIDSGVFQNLHNLEELYIRASKGRPVRFEQANCDELEKLSHVLFALENTLNLVAECTELKECNIGDLFKNTEELRLQVKYMIHLEDISTHHTFSKLRFLRIYKCTKLTYLFTVDVANGLKQLEQLTISECPLLEALIGENSGVGLVTLKKLSFLSLEDLPKMVSLCDNVVELPKLVELRLAILPNITSIYPDSNSNTLEMHPLFNTEGVIPKLEKLDIYMMENLEQIWPCQISMSGKNEVSMLRQITVRKCDSLINLFPINPLPLLNNLEEVVVKKCGSIEVLFNINFESVCEMGEHSSSKLRKIEVEYLRELKQLWRMKGVNESDTLVNSFKDVQTIRIED</sequence>
<evidence type="ECO:0000259" key="2">
    <source>
        <dbReference type="Pfam" id="PF23247"/>
    </source>
</evidence>
<dbReference type="Gene3D" id="3.80.10.10">
    <property type="entry name" value="Ribonuclease Inhibitor"/>
    <property type="match status" value="2"/>
</dbReference>
<dbReference type="PANTHER" id="PTHR33463:SF96">
    <property type="entry name" value="LEUCINE-RICH REPEAT DOMAIN, L DOMAIN-LIKE PROTEIN-RELATED"/>
    <property type="match status" value="1"/>
</dbReference>
<keyword evidence="4" id="KW-1185">Reference proteome</keyword>
<evidence type="ECO:0000313" key="3">
    <source>
        <dbReference type="EMBL" id="KAI7752905.1"/>
    </source>
</evidence>
<dbReference type="AlphaFoldDB" id="A0AAD5GS25"/>
<dbReference type="InterPro" id="IPR032675">
    <property type="entry name" value="LRR_dom_sf"/>
</dbReference>
<dbReference type="EMBL" id="JAMZMK010005584">
    <property type="protein sequence ID" value="KAI7752905.1"/>
    <property type="molecule type" value="Genomic_DNA"/>
</dbReference>
<dbReference type="SUPFAM" id="SSF52058">
    <property type="entry name" value="L domain-like"/>
    <property type="match status" value="1"/>
</dbReference>
<dbReference type="PANTHER" id="PTHR33463">
    <property type="entry name" value="NB-ARC DOMAIN-CONTAINING PROTEIN-RELATED"/>
    <property type="match status" value="1"/>
</dbReference>
<name>A0AAD5GS25_AMBAR</name>
<feature type="domain" description="Disease resistance protein At4g27190-like leucine-rich repeats" evidence="2">
    <location>
        <begin position="97"/>
        <end position="241"/>
    </location>
</feature>
<reference evidence="3" key="1">
    <citation type="submission" date="2022-06" db="EMBL/GenBank/DDBJ databases">
        <title>Uncovering the hologenomic basis of an extraordinary plant invasion.</title>
        <authorList>
            <person name="Bieker V.C."/>
            <person name="Martin M.D."/>
            <person name="Gilbert T."/>
            <person name="Hodgins K."/>
            <person name="Battlay P."/>
            <person name="Petersen B."/>
            <person name="Wilson J."/>
        </authorList>
    </citation>
    <scope>NUCLEOTIDE SEQUENCE</scope>
    <source>
        <strain evidence="3">AA19_3_7</strain>
        <tissue evidence="3">Leaf</tissue>
    </source>
</reference>
<dbReference type="Pfam" id="PF23247">
    <property type="entry name" value="LRR_RPS2"/>
    <property type="match status" value="2"/>
</dbReference>
<evidence type="ECO:0000313" key="4">
    <source>
        <dbReference type="Proteomes" id="UP001206925"/>
    </source>
</evidence>
<protein>
    <recommendedName>
        <fullName evidence="2">Disease resistance protein At4g27190-like leucine-rich repeats domain-containing protein</fullName>
    </recommendedName>
</protein>
<organism evidence="3 4">
    <name type="scientific">Ambrosia artemisiifolia</name>
    <name type="common">Common ragweed</name>
    <dbReference type="NCBI Taxonomy" id="4212"/>
    <lineage>
        <taxon>Eukaryota</taxon>
        <taxon>Viridiplantae</taxon>
        <taxon>Streptophyta</taxon>
        <taxon>Embryophyta</taxon>
        <taxon>Tracheophyta</taxon>
        <taxon>Spermatophyta</taxon>
        <taxon>Magnoliopsida</taxon>
        <taxon>eudicotyledons</taxon>
        <taxon>Gunneridae</taxon>
        <taxon>Pentapetalae</taxon>
        <taxon>asterids</taxon>
        <taxon>campanulids</taxon>
        <taxon>Asterales</taxon>
        <taxon>Asteraceae</taxon>
        <taxon>Asteroideae</taxon>
        <taxon>Heliantheae alliance</taxon>
        <taxon>Heliantheae</taxon>
        <taxon>Ambrosia</taxon>
    </lineage>
</organism>
<evidence type="ECO:0000256" key="1">
    <source>
        <dbReference type="ARBA" id="ARBA00022821"/>
    </source>
</evidence>
<gene>
    <name evidence="3" type="ORF">M8C21_000064</name>
</gene>